<dbReference type="InterPro" id="IPR036625">
    <property type="entry name" value="E3-bd_dom_sf"/>
</dbReference>
<keyword evidence="11" id="KW-1185">Reference proteome</keyword>
<evidence type="ECO:0000256" key="7">
    <source>
        <dbReference type="SAM" id="MobiDB-lite"/>
    </source>
</evidence>
<dbReference type="EC" id="2.3.1.-" evidence="6"/>
<comment type="cofactor">
    <cofactor evidence="1 6">
        <name>(R)-lipoate</name>
        <dbReference type="ChEBI" id="CHEBI:83088"/>
    </cofactor>
</comment>
<feature type="region of interest" description="Disordered" evidence="7">
    <location>
        <begin position="161"/>
        <end position="201"/>
    </location>
</feature>
<dbReference type="InterPro" id="IPR004167">
    <property type="entry name" value="PSBD"/>
</dbReference>
<dbReference type="Pfam" id="PF00364">
    <property type="entry name" value="Biotin_lipoyl"/>
    <property type="match status" value="1"/>
</dbReference>
<dbReference type="Pfam" id="PF02817">
    <property type="entry name" value="E3_binding"/>
    <property type="match status" value="1"/>
</dbReference>
<feature type="compositionally biased region" description="Basic and acidic residues" evidence="7">
    <location>
        <begin position="79"/>
        <end position="90"/>
    </location>
</feature>
<dbReference type="Pfam" id="PF00198">
    <property type="entry name" value="2-oxoacid_dh"/>
    <property type="match status" value="1"/>
</dbReference>
<evidence type="ECO:0000256" key="5">
    <source>
        <dbReference type="ARBA" id="ARBA00023315"/>
    </source>
</evidence>
<dbReference type="PANTHER" id="PTHR43178">
    <property type="entry name" value="DIHYDROLIPOAMIDE ACETYLTRANSFERASE COMPONENT OF PYRUVATE DEHYDROGENASE COMPLEX"/>
    <property type="match status" value="1"/>
</dbReference>
<evidence type="ECO:0000313" key="11">
    <source>
        <dbReference type="Proteomes" id="UP000308230"/>
    </source>
</evidence>
<dbReference type="InterPro" id="IPR050743">
    <property type="entry name" value="2-oxoacid_DH_E2_comp"/>
</dbReference>
<dbReference type="GO" id="GO:0031405">
    <property type="term" value="F:lipoic acid binding"/>
    <property type="evidence" value="ECO:0007669"/>
    <property type="project" value="TreeGrafter"/>
</dbReference>
<dbReference type="Proteomes" id="UP000308230">
    <property type="component" value="Unassembled WGS sequence"/>
</dbReference>
<dbReference type="SUPFAM" id="SSF47005">
    <property type="entry name" value="Peripheral subunit-binding domain of 2-oxo acid dehydrogenase complex"/>
    <property type="match status" value="1"/>
</dbReference>
<keyword evidence="4 6" id="KW-0450">Lipoyl</keyword>
<dbReference type="InterPro" id="IPR000089">
    <property type="entry name" value="Biotin_lipoyl"/>
</dbReference>
<dbReference type="CDD" id="cd06849">
    <property type="entry name" value="lipoyl_domain"/>
    <property type="match status" value="1"/>
</dbReference>
<keyword evidence="5 6" id="KW-0012">Acyltransferase</keyword>
<evidence type="ECO:0000259" key="9">
    <source>
        <dbReference type="PROSITE" id="PS51826"/>
    </source>
</evidence>
<dbReference type="FunFam" id="3.30.559.10:FF:000040">
    <property type="entry name" value="Dihydrolipoamide acetyltransferase component of pyruvate dehydrogenase complex"/>
    <property type="match status" value="1"/>
</dbReference>
<dbReference type="OrthoDB" id="9805770at2"/>
<keyword evidence="3 6" id="KW-0808">Transferase</keyword>
<dbReference type="Gene3D" id="4.10.320.10">
    <property type="entry name" value="E3-binding domain"/>
    <property type="match status" value="1"/>
</dbReference>
<evidence type="ECO:0000259" key="8">
    <source>
        <dbReference type="PROSITE" id="PS50968"/>
    </source>
</evidence>
<evidence type="ECO:0000256" key="4">
    <source>
        <dbReference type="ARBA" id="ARBA00022823"/>
    </source>
</evidence>
<gene>
    <name evidence="10" type="ORF">FCL54_16500</name>
</gene>
<dbReference type="GO" id="GO:0016407">
    <property type="term" value="F:acetyltransferase activity"/>
    <property type="evidence" value="ECO:0007669"/>
    <property type="project" value="TreeGrafter"/>
</dbReference>
<reference evidence="10 11" key="1">
    <citation type="submission" date="2019-04" db="EMBL/GenBank/DDBJ databases">
        <title>Bacillus caeni sp. nov., a bacterium isolated from mangrove sediment.</title>
        <authorList>
            <person name="Huang H."/>
            <person name="Mo K."/>
            <person name="Hu Y."/>
        </authorList>
    </citation>
    <scope>NUCLEOTIDE SEQUENCE [LARGE SCALE GENOMIC DNA]</scope>
    <source>
        <strain evidence="10 11">HB172195</strain>
    </source>
</reference>
<dbReference type="InterPro" id="IPR001078">
    <property type="entry name" value="2-oxoacid_DH_actylTfrase"/>
</dbReference>
<protein>
    <recommendedName>
        <fullName evidence="6">Dihydrolipoamide acetyltransferase component of pyruvate dehydrogenase complex</fullName>
        <ecNumber evidence="6">2.3.1.-</ecNumber>
    </recommendedName>
</protein>
<dbReference type="InterPro" id="IPR023213">
    <property type="entry name" value="CAT-like_dom_sf"/>
</dbReference>
<dbReference type="PANTHER" id="PTHR43178:SF5">
    <property type="entry name" value="LIPOAMIDE ACYLTRANSFERASE COMPONENT OF BRANCHED-CHAIN ALPHA-KETO ACID DEHYDROGENASE COMPLEX, MITOCHONDRIAL"/>
    <property type="match status" value="1"/>
</dbReference>
<dbReference type="InterPro" id="IPR011053">
    <property type="entry name" value="Single_hybrid_motif"/>
</dbReference>
<evidence type="ECO:0000256" key="1">
    <source>
        <dbReference type="ARBA" id="ARBA00001938"/>
    </source>
</evidence>
<dbReference type="SUPFAM" id="SSF51230">
    <property type="entry name" value="Single hybrid motif"/>
    <property type="match status" value="1"/>
</dbReference>
<dbReference type="Gene3D" id="3.30.559.10">
    <property type="entry name" value="Chloramphenicol acetyltransferase-like domain"/>
    <property type="match status" value="1"/>
</dbReference>
<dbReference type="RefSeq" id="WP_138127843.1">
    <property type="nucleotide sequence ID" value="NZ_SWLG01000012.1"/>
</dbReference>
<accession>A0A5R9F5Y2</accession>
<evidence type="ECO:0000313" key="10">
    <source>
        <dbReference type="EMBL" id="TLS36233.1"/>
    </source>
</evidence>
<evidence type="ECO:0000256" key="3">
    <source>
        <dbReference type="ARBA" id="ARBA00022679"/>
    </source>
</evidence>
<feature type="compositionally biased region" description="Low complexity" evidence="7">
    <location>
        <begin position="91"/>
        <end position="105"/>
    </location>
</feature>
<dbReference type="SUPFAM" id="SSF52777">
    <property type="entry name" value="CoA-dependent acyltransferases"/>
    <property type="match status" value="1"/>
</dbReference>
<dbReference type="Gene3D" id="2.40.50.100">
    <property type="match status" value="1"/>
</dbReference>
<dbReference type="EMBL" id="SWLG01000012">
    <property type="protein sequence ID" value="TLS36233.1"/>
    <property type="molecule type" value="Genomic_DNA"/>
</dbReference>
<comment type="caution">
    <text evidence="10">The sequence shown here is derived from an EMBL/GenBank/DDBJ whole genome shotgun (WGS) entry which is preliminary data.</text>
</comment>
<evidence type="ECO:0000256" key="6">
    <source>
        <dbReference type="RuleBase" id="RU003423"/>
    </source>
</evidence>
<organism evidence="10 11">
    <name type="scientific">Exobacillus caeni</name>
    <dbReference type="NCBI Taxonomy" id="2574798"/>
    <lineage>
        <taxon>Bacteria</taxon>
        <taxon>Bacillati</taxon>
        <taxon>Bacillota</taxon>
        <taxon>Bacilli</taxon>
        <taxon>Bacillales</taxon>
        <taxon>Guptibacillaceae</taxon>
        <taxon>Exobacillus</taxon>
    </lineage>
</organism>
<proteinExistence type="inferred from homology"/>
<dbReference type="AlphaFoldDB" id="A0A5R9F5Y2"/>
<evidence type="ECO:0000256" key="2">
    <source>
        <dbReference type="ARBA" id="ARBA00007317"/>
    </source>
</evidence>
<feature type="region of interest" description="Disordered" evidence="7">
    <location>
        <begin position="78"/>
        <end position="126"/>
    </location>
</feature>
<feature type="domain" description="Lipoyl-binding" evidence="8">
    <location>
        <begin position="2"/>
        <end position="77"/>
    </location>
</feature>
<sequence length="419" mass="45646">MSVQIIMPKLGMSMEEGTVVEWLKKKGDPVKKGETVAVISSEKIEKDIEAPGEGFLIEISAEQDDVVAVGKPIGYIGQQDEKVSKEDTQKAEPQGQEEVAAAVEAPVKEEEPKTKQFKVNKPRLSPAARKLAKAEGVEVESLVGTGPNGRVTRADVERAIQEQKASNTSQPAKQQAAAPPPPEKKPERKEQKGNSRKVSGMRKVIAERMYNSLQQTAQLTITMKADVTELMAIQKKAKADLEGEGVKLTITDFIARATVLALQKHPQMNSTYENEEITTYENVHLGIAVALENGLVVPVITNADTLSTGQISQQIRTISQKAREGKLAQEDMKGSTFTITSLGAFGVDFFTPVLNPPEAGILGIGRAEATPVFVGENVEKRYILPLSLTFDHRVLDGAPASEFLGEVKSYLEKPYRLFV</sequence>
<feature type="compositionally biased region" description="Basic and acidic residues" evidence="7">
    <location>
        <begin position="182"/>
        <end position="193"/>
    </location>
</feature>
<feature type="domain" description="Peripheral subunit-binding (PSBD)" evidence="9">
    <location>
        <begin position="123"/>
        <end position="160"/>
    </location>
</feature>
<dbReference type="GO" id="GO:0005737">
    <property type="term" value="C:cytoplasm"/>
    <property type="evidence" value="ECO:0007669"/>
    <property type="project" value="TreeGrafter"/>
</dbReference>
<name>A0A5R9F5Y2_9BACL</name>
<comment type="similarity">
    <text evidence="2 6">Belongs to the 2-oxoacid dehydrogenase family.</text>
</comment>
<dbReference type="PROSITE" id="PS50968">
    <property type="entry name" value="BIOTINYL_LIPOYL"/>
    <property type="match status" value="1"/>
</dbReference>
<dbReference type="PROSITE" id="PS51826">
    <property type="entry name" value="PSBD"/>
    <property type="match status" value="1"/>
</dbReference>